<name>A0A0A5GFF0_9BACI</name>
<dbReference type="InterPro" id="IPR029479">
    <property type="entry name" value="Nitroreductase"/>
</dbReference>
<dbReference type="RefSeq" id="WP_026801698.1">
    <property type="nucleotide sequence ID" value="NZ_AULI01000022.1"/>
</dbReference>
<evidence type="ECO:0000256" key="7">
    <source>
        <dbReference type="PIRNR" id="PIRNR000232"/>
    </source>
</evidence>
<evidence type="ECO:0000256" key="5">
    <source>
        <dbReference type="ARBA" id="ARBA00023002"/>
    </source>
</evidence>
<dbReference type="EC" id="1.-.-.-" evidence="7"/>
<evidence type="ECO:0000313" key="11">
    <source>
        <dbReference type="Proteomes" id="UP000030528"/>
    </source>
</evidence>
<dbReference type="Proteomes" id="UP000030528">
    <property type="component" value="Unassembled WGS sequence"/>
</dbReference>
<dbReference type="PIRSF" id="PIRSF000232">
    <property type="entry name" value="YdjA"/>
    <property type="match status" value="1"/>
</dbReference>
<keyword evidence="2 7" id="KW-0285">Flavoprotein</keyword>
<evidence type="ECO:0000256" key="8">
    <source>
        <dbReference type="PIRSR" id="PIRSR000232-1"/>
    </source>
</evidence>
<dbReference type="eggNOG" id="COG0778">
    <property type="taxonomic scope" value="Bacteria"/>
</dbReference>
<evidence type="ECO:0000256" key="6">
    <source>
        <dbReference type="ARBA" id="ARBA00023027"/>
    </source>
</evidence>
<dbReference type="InterPro" id="IPR052530">
    <property type="entry name" value="NAD(P)H_nitroreductase"/>
</dbReference>
<dbReference type="CDD" id="cd02135">
    <property type="entry name" value="YdjA-like"/>
    <property type="match status" value="1"/>
</dbReference>
<dbReference type="PANTHER" id="PTHR43821:SF1">
    <property type="entry name" value="NAD(P)H NITROREDUCTASE YDJA-RELATED"/>
    <property type="match status" value="1"/>
</dbReference>
<evidence type="ECO:0000256" key="4">
    <source>
        <dbReference type="ARBA" id="ARBA00022857"/>
    </source>
</evidence>
<dbReference type="Pfam" id="PF00881">
    <property type="entry name" value="Nitroreductase"/>
    <property type="match status" value="1"/>
</dbReference>
<dbReference type="SUPFAM" id="SSF55469">
    <property type="entry name" value="FMN-dependent nitroreductase-like"/>
    <property type="match status" value="1"/>
</dbReference>
<evidence type="ECO:0000259" key="9">
    <source>
        <dbReference type="Pfam" id="PF00881"/>
    </source>
</evidence>
<accession>A0A0A5GFF0</accession>
<comment type="caution">
    <text evidence="10">The sequence shown here is derived from an EMBL/GenBank/DDBJ whole genome shotgun (WGS) entry which is preliminary data.</text>
</comment>
<protein>
    <recommendedName>
        <fullName evidence="7">Putative NAD(P)H nitroreductase</fullName>
        <ecNumber evidence="7">1.-.-.-</ecNumber>
    </recommendedName>
</protein>
<comment type="similarity">
    <text evidence="1 7">Belongs to the nitroreductase family.</text>
</comment>
<dbReference type="AlphaFoldDB" id="A0A0A5GFF0"/>
<dbReference type="PANTHER" id="PTHR43821">
    <property type="entry name" value="NAD(P)H NITROREDUCTASE YDJA-RELATED"/>
    <property type="match status" value="1"/>
</dbReference>
<reference evidence="10 11" key="1">
    <citation type="submission" date="2013-08" db="EMBL/GenBank/DDBJ databases">
        <authorList>
            <person name="Huang J."/>
            <person name="Wang G."/>
        </authorList>
    </citation>
    <scope>NUCLEOTIDE SEQUENCE [LARGE SCALE GENOMIC DNA]</scope>
    <source>
        <strain evidence="10 11">JSM 076056</strain>
    </source>
</reference>
<dbReference type="InterPro" id="IPR026021">
    <property type="entry name" value="YdjA-like"/>
</dbReference>
<evidence type="ECO:0000256" key="2">
    <source>
        <dbReference type="ARBA" id="ARBA00022630"/>
    </source>
</evidence>
<keyword evidence="3 7" id="KW-0288">FMN</keyword>
<keyword evidence="4 7" id="KW-0521">NADP</keyword>
<feature type="binding site" description="in other chain" evidence="8">
    <location>
        <begin position="10"/>
        <end position="12"/>
    </location>
    <ligand>
        <name>FMN</name>
        <dbReference type="ChEBI" id="CHEBI:58210"/>
        <note>ligand shared between dimeric partners</note>
    </ligand>
</feature>
<feature type="domain" description="Nitroreductase" evidence="9">
    <location>
        <begin position="7"/>
        <end position="160"/>
    </location>
</feature>
<comment type="cofactor">
    <cofactor evidence="8">
        <name>FMN</name>
        <dbReference type="ChEBI" id="CHEBI:58210"/>
    </cofactor>
    <text evidence="8">Binds 1 FMN per subunit.</text>
</comment>
<keyword evidence="11" id="KW-1185">Reference proteome</keyword>
<dbReference type="STRING" id="1385510.GCA_000425205_03516"/>
<keyword evidence="5 7" id="KW-0560">Oxidoreductase</keyword>
<organism evidence="10 11">
    <name type="scientific">Pontibacillus halophilus JSM 076056 = DSM 19796</name>
    <dbReference type="NCBI Taxonomy" id="1385510"/>
    <lineage>
        <taxon>Bacteria</taxon>
        <taxon>Bacillati</taxon>
        <taxon>Bacillota</taxon>
        <taxon>Bacilli</taxon>
        <taxon>Bacillales</taxon>
        <taxon>Bacillaceae</taxon>
        <taxon>Pontibacillus</taxon>
    </lineage>
</organism>
<dbReference type="EMBL" id="AVPE01000019">
    <property type="protein sequence ID" value="KGX89850.1"/>
    <property type="molecule type" value="Genomic_DNA"/>
</dbReference>
<keyword evidence="6 7" id="KW-0520">NAD</keyword>
<proteinExistence type="inferred from homology"/>
<dbReference type="OrthoDB" id="9804207at2"/>
<feature type="binding site" description="in other chain" evidence="8">
    <location>
        <begin position="129"/>
        <end position="131"/>
    </location>
    <ligand>
        <name>FMN</name>
        <dbReference type="ChEBI" id="CHEBI:58210"/>
        <note>ligand shared between dimeric partners</note>
    </ligand>
</feature>
<dbReference type="Gene3D" id="3.40.109.10">
    <property type="entry name" value="NADH Oxidase"/>
    <property type="match status" value="1"/>
</dbReference>
<evidence type="ECO:0000313" key="10">
    <source>
        <dbReference type="EMBL" id="KGX89850.1"/>
    </source>
</evidence>
<sequence length="183" mass="21152">MNLLNAIQERRSVRSFNKETVPNETIERLLELALYAPNHKMTQPWRFVVLNREDQVEFFHFIQANKARKKGEEEPERKPLAEDAPSHIIAIVMNVNENDKLHRDDFAATGSLVQNFSLLAWEEEIGVVWKTPGLIHEPEFHEFLGVNEGEEVIGLLWIGYPEVVPEIKPRETLKVQYGLPSKS</sequence>
<dbReference type="GO" id="GO:0016491">
    <property type="term" value="F:oxidoreductase activity"/>
    <property type="evidence" value="ECO:0007669"/>
    <property type="project" value="UniProtKB-UniRule"/>
</dbReference>
<gene>
    <name evidence="10" type="ORF">N781_09025</name>
</gene>
<evidence type="ECO:0000256" key="3">
    <source>
        <dbReference type="ARBA" id="ARBA00022643"/>
    </source>
</evidence>
<evidence type="ECO:0000256" key="1">
    <source>
        <dbReference type="ARBA" id="ARBA00007118"/>
    </source>
</evidence>
<feature type="binding site" evidence="8">
    <location>
        <position position="39"/>
    </location>
    <ligand>
        <name>FMN</name>
        <dbReference type="ChEBI" id="CHEBI:58210"/>
        <note>ligand shared between dimeric partners</note>
    </ligand>
</feature>
<dbReference type="InterPro" id="IPR000415">
    <property type="entry name" value="Nitroreductase-like"/>
</dbReference>